<protein>
    <submittedName>
        <fullName evidence="2">DUF2127 domain-containing protein</fullName>
    </submittedName>
</protein>
<name>A0ABV4AMI5_9GAMM</name>
<dbReference type="Pfam" id="PF09900">
    <property type="entry name" value="DUF2127"/>
    <property type="match status" value="1"/>
</dbReference>
<feature type="transmembrane region" description="Helical" evidence="1">
    <location>
        <begin position="77"/>
        <end position="96"/>
    </location>
</feature>
<feature type="transmembrane region" description="Helical" evidence="1">
    <location>
        <begin position="125"/>
        <end position="144"/>
    </location>
</feature>
<proteinExistence type="predicted"/>
<dbReference type="Proteomes" id="UP001562159">
    <property type="component" value="Unassembled WGS sequence"/>
</dbReference>
<organism evidence="2 3">
    <name type="scientific">Rhodanobacter humi</name>
    <dbReference type="NCBI Taxonomy" id="1888173"/>
    <lineage>
        <taxon>Bacteria</taxon>
        <taxon>Pseudomonadati</taxon>
        <taxon>Pseudomonadota</taxon>
        <taxon>Gammaproteobacteria</taxon>
        <taxon>Lysobacterales</taxon>
        <taxon>Rhodanobacteraceae</taxon>
        <taxon>Rhodanobacter</taxon>
    </lineage>
</organism>
<dbReference type="EMBL" id="JBGBPY010000001">
    <property type="protein sequence ID" value="MEY2180814.1"/>
    <property type="molecule type" value="Genomic_DNA"/>
</dbReference>
<accession>A0ABV4AMI5</accession>
<dbReference type="InterPro" id="IPR021125">
    <property type="entry name" value="DUF2127"/>
</dbReference>
<evidence type="ECO:0000313" key="2">
    <source>
        <dbReference type="EMBL" id="MEY2180814.1"/>
    </source>
</evidence>
<keyword evidence="1" id="KW-1133">Transmembrane helix</keyword>
<keyword evidence="1" id="KW-0472">Membrane</keyword>
<keyword evidence="1" id="KW-0812">Transmembrane</keyword>
<reference evidence="2 3" key="1">
    <citation type="submission" date="2024-07" db="EMBL/GenBank/DDBJ databases">
        <title>Molecular mechanisms and environmental adaptations of flagellar loss and biofilm growth of Rhodanobacter under environmental stress.</title>
        <authorList>
            <person name="Chen M."/>
        </authorList>
    </citation>
    <scope>NUCLEOTIDE SEQUENCE [LARGE SCALE GENOMIC DNA]</scope>
    <source>
        <strain evidence="2 3">RS22</strain>
    </source>
</reference>
<gene>
    <name evidence="2" type="ORF">AB7878_00110</name>
</gene>
<comment type="caution">
    <text evidence="2">The sequence shown here is derived from an EMBL/GenBank/DDBJ whole genome shotgun (WGS) entry which is preliminary data.</text>
</comment>
<keyword evidence="3" id="KW-1185">Reference proteome</keyword>
<evidence type="ECO:0000313" key="3">
    <source>
        <dbReference type="Proteomes" id="UP001562159"/>
    </source>
</evidence>
<evidence type="ECO:0000256" key="1">
    <source>
        <dbReference type="SAM" id="Phobius"/>
    </source>
</evidence>
<sequence length="158" mass="17534">MAHVAHRAFKIGIVIKGLDGLLELVGGSALLLTGRPAIHHAVALLTRQELIEDPHDVVANYLQHMAQQLSLSTRHFAGIYLLAHGLVKIVMVVGLLRGLRWSYPMAVVLMTTFMGYQGYRQLHQPSLLLGLLTVIDVIVTCLIVREWRHLPAKTPPIE</sequence>